<dbReference type="SMART" id="SM00387">
    <property type="entry name" value="HATPase_c"/>
    <property type="match status" value="1"/>
</dbReference>
<organism evidence="7 8">
    <name type="scientific">Pelagibaculum spongiae</name>
    <dbReference type="NCBI Taxonomy" id="2080658"/>
    <lineage>
        <taxon>Bacteria</taxon>
        <taxon>Pseudomonadati</taxon>
        <taxon>Pseudomonadota</taxon>
        <taxon>Gammaproteobacteria</taxon>
        <taxon>Oceanospirillales</taxon>
        <taxon>Pelagibaculum</taxon>
    </lineage>
</organism>
<sequence>MSNTHTNQHSYQHSLQHSSSTMSERKLTDQEIQDISYRQTWQPLLLLNTFRLLLVILLAMLFVISRIPINADWLPEIVNNIGSKVGSSSVQLFLASISSYFLVSAIEFVTIARNWPTFRAQTVCQIILDILLLTLLMHSSGGVQSGLGMLLIISISAGAVLLRGQVSLFLASIACLAVMFEHYVSSQANPAINFDQPALLCAAFLGVAMLGTSLSRRVAESERLAYARGQDLQRLQQLNQMIIQNSTTGMLVVDEKRILQTMNESAWLLLNMPSGPINRQLSTLSVELDKRLTAWLAGQPIHTSFRVQNDGADLVADFKKVVKELRPSFLVFINDITMQKQSAQEQSLASLGQLTAGIAHEIRNPLAAISHAAQLLAESPDLLDEDKHFTDIIQRHSQRVNRIIENVMQLSRRSEPKKEWLKLDEWLQAFCDDLPASTAEKLKVTATDVIIDLQVEPKDTRLLADPVQLVQILTNLCENGLRHSLQGQGICKISIMAGIRLDEKGVVIDVIDHGSGIAADSAEKIFDPFYTSESTGTGLGLYIARKLSQVNGASLSYRPITAGGSCFRIRFRE</sequence>
<protein>
    <recommendedName>
        <fullName evidence="2">histidine kinase</fullName>
        <ecNumber evidence="2">2.7.13.3</ecNumber>
    </recommendedName>
</protein>
<evidence type="ECO:0000256" key="4">
    <source>
        <dbReference type="SAM" id="MobiDB-lite"/>
    </source>
</evidence>
<evidence type="ECO:0000313" key="7">
    <source>
        <dbReference type="EMBL" id="PVZ72463.1"/>
    </source>
</evidence>
<evidence type="ECO:0000259" key="6">
    <source>
        <dbReference type="PROSITE" id="PS50109"/>
    </source>
</evidence>
<evidence type="ECO:0000256" key="2">
    <source>
        <dbReference type="ARBA" id="ARBA00012438"/>
    </source>
</evidence>
<keyword evidence="5" id="KW-0812">Transmembrane</keyword>
<dbReference type="InterPro" id="IPR036890">
    <property type="entry name" value="HATPase_C_sf"/>
</dbReference>
<evidence type="ECO:0000256" key="1">
    <source>
        <dbReference type="ARBA" id="ARBA00000085"/>
    </source>
</evidence>
<keyword evidence="8" id="KW-1185">Reference proteome</keyword>
<dbReference type="GO" id="GO:0000155">
    <property type="term" value="F:phosphorelay sensor kinase activity"/>
    <property type="evidence" value="ECO:0007669"/>
    <property type="project" value="InterPro"/>
</dbReference>
<feature type="domain" description="Histidine kinase" evidence="6">
    <location>
        <begin position="357"/>
        <end position="573"/>
    </location>
</feature>
<keyword evidence="7" id="KW-0418">Kinase</keyword>
<dbReference type="InterPro" id="IPR003661">
    <property type="entry name" value="HisK_dim/P_dom"/>
</dbReference>
<dbReference type="Pfam" id="PF02518">
    <property type="entry name" value="HATPase_c"/>
    <property type="match status" value="1"/>
</dbReference>
<dbReference type="SMART" id="SM00388">
    <property type="entry name" value="HisKA"/>
    <property type="match status" value="1"/>
</dbReference>
<comment type="caution">
    <text evidence="7">The sequence shown here is derived from an EMBL/GenBank/DDBJ whole genome shotgun (WGS) entry which is preliminary data.</text>
</comment>
<dbReference type="InterPro" id="IPR005467">
    <property type="entry name" value="His_kinase_dom"/>
</dbReference>
<proteinExistence type="predicted"/>
<gene>
    <name evidence="7" type="ORF">DC094_05520</name>
</gene>
<dbReference type="Gene3D" id="3.30.450.20">
    <property type="entry name" value="PAS domain"/>
    <property type="match status" value="1"/>
</dbReference>
<feature type="compositionally biased region" description="Low complexity" evidence="4">
    <location>
        <begin position="8"/>
        <end position="20"/>
    </location>
</feature>
<dbReference type="InterPro" id="IPR036097">
    <property type="entry name" value="HisK_dim/P_sf"/>
</dbReference>
<dbReference type="Pfam" id="PF00512">
    <property type="entry name" value="HisKA"/>
    <property type="match status" value="1"/>
</dbReference>
<evidence type="ECO:0000256" key="5">
    <source>
        <dbReference type="SAM" id="Phobius"/>
    </source>
</evidence>
<dbReference type="SUPFAM" id="SSF47384">
    <property type="entry name" value="Homodimeric domain of signal transducing histidine kinase"/>
    <property type="match status" value="1"/>
</dbReference>
<dbReference type="PANTHER" id="PTHR43065:SF52">
    <property type="entry name" value="SENSOR PROTEIN KINASE PILS"/>
    <property type="match status" value="1"/>
</dbReference>
<dbReference type="PRINTS" id="PR00344">
    <property type="entry name" value="BCTRLSENSOR"/>
</dbReference>
<feature type="transmembrane region" description="Helical" evidence="5">
    <location>
        <begin position="89"/>
        <end position="111"/>
    </location>
</feature>
<dbReference type="Gene3D" id="1.10.287.130">
    <property type="match status" value="1"/>
</dbReference>
<dbReference type="PANTHER" id="PTHR43065">
    <property type="entry name" value="SENSOR HISTIDINE KINASE"/>
    <property type="match status" value="1"/>
</dbReference>
<dbReference type="InterPro" id="IPR003594">
    <property type="entry name" value="HATPase_dom"/>
</dbReference>
<dbReference type="Proteomes" id="UP000244906">
    <property type="component" value="Unassembled WGS sequence"/>
</dbReference>
<keyword evidence="5" id="KW-0472">Membrane</keyword>
<name>A0A2V1H1P8_9GAMM</name>
<dbReference type="AlphaFoldDB" id="A0A2V1H1P8"/>
<feature type="transmembrane region" description="Helical" evidence="5">
    <location>
        <begin position="45"/>
        <end position="69"/>
    </location>
</feature>
<accession>A0A2V1H1P8</accession>
<feature type="region of interest" description="Disordered" evidence="4">
    <location>
        <begin position="1"/>
        <end position="22"/>
    </location>
</feature>
<dbReference type="InterPro" id="IPR004358">
    <property type="entry name" value="Sig_transdc_His_kin-like_C"/>
</dbReference>
<dbReference type="PROSITE" id="PS50109">
    <property type="entry name" value="HIS_KIN"/>
    <property type="match status" value="1"/>
</dbReference>
<dbReference type="CDD" id="cd00082">
    <property type="entry name" value="HisKA"/>
    <property type="match status" value="1"/>
</dbReference>
<evidence type="ECO:0000313" key="8">
    <source>
        <dbReference type="Proteomes" id="UP000244906"/>
    </source>
</evidence>
<keyword evidence="7" id="KW-0808">Transferase</keyword>
<evidence type="ECO:0000256" key="3">
    <source>
        <dbReference type="ARBA" id="ARBA00022553"/>
    </source>
</evidence>
<dbReference type="Pfam" id="PF25323">
    <property type="entry name" value="6TM_PilS"/>
    <property type="match status" value="1"/>
</dbReference>
<dbReference type="EC" id="2.7.13.3" evidence="2"/>
<dbReference type="EMBL" id="QDDL01000001">
    <property type="protein sequence ID" value="PVZ72463.1"/>
    <property type="molecule type" value="Genomic_DNA"/>
</dbReference>
<keyword evidence="3" id="KW-0597">Phosphoprotein</keyword>
<dbReference type="SUPFAM" id="SSF55874">
    <property type="entry name" value="ATPase domain of HSP90 chaperone/DNA topoisomerase II/histidine kinase"/>
    <property type="match status" value="1"/>
</dbReference>
<dbReference type="Gene3D" id="3.30.565.10">
    <property type="entry name" value="Histidine kinase-like ATPase, C-terminal domain"/>
    <property type="match status" value="1"/>
</dbReference>
<comment type="catalytic activity">
    <reaction evidence="1">
        <text>ATP + protein L-histidine = ADP + protein N-phospho-L-histidine.</text>
        <dbReference type="EC" id="2.7.13.3"/>
    </reaction>
</comment>
<keyword evidence="5" id="KW-1133">Transmembrane helix</keyword>
<reference evidence="7 8" key="1">
    <citation type="submission" date="2018-04" db="EMBL/GenBank/DDBJ databases">
        <title>Thalassorhabdus spongiae gen. nov., sp. nov., isolated from a marine sponge in South-West Iceland.</title>
        <authorList>
            <person name="Knobloch S."/>
            <person name="Daussin A."/>
            <person name="Johannsson R."/>
            <person name="Marteinsson V.T."/>
        </authorList>
    </citation>
    <scope>NUCLEOTIDE SEQUENCE [LARGE SCALE GENOMIC DNA]</scope>
    <source>
        <strain evidence="7 8">Hp12</strain>
    </source>
</reference>